<dbReference type="InterPro" id="IPR052032">
    <property type="entry name" value="ATP-dep_AA_Ligase"/>
</dbReference>
<evidence type="ECO:0000256" key="4">
    <source>
        <dbReference type="PROSITE-ProRule" id="PRU00409"/>
    </source>
</evidence>
<dbReference type="EMBL" id="CP119078">
    <property type="protein sequence ID" value="WED43700.1"/>
    <property type="molecule type" value="Genomic_DNA"/>
</dbReference>
<dbReference type="PROSITE" id="PS50975">
    <property type="entry name" value="ATP_GRASP"/>
    <property type="match status" value="1"/>
</dbReference>
<dbReference type="Pfam" id="PF07478">
    <property type="entry name" value="Dala_Dala_lig_C"/>
    <property type="match status" value="1"/>
</dbReference>
<dbReference type="Gene3D" id="3.30.1490.20">
    <property type="entry name" value="ATP-grasp fold, A domain"/>
    <property type="match status" value="1"/>
</dbReference>
<keyword evidence="7" id="KW-1185">Reference proteome</keyword>
<sequence length="414" mass="47582">MTVYVFLYNVVAIKSNLSHLKGDSDCQFILIGSEYCLNHLSDENKSLFNEIYRLNNRSFHQINSDEVELILLDILNRFNPQDIRLLSNEDSTQLVCALLREKYSIPGYQSSQVLPYVNKVVSKHKLARKVRIPHFISFDKNAYKSNNEAYLNTVVNKIGFPMFIKPIDLVSSIDTYHVTDMANLRKVLKIISQKSWDFEIDEFIEGDLYHCDAILRENTIEFFMAGKYAWPLAKFSKGSPMGSFPINDASLFSELKEFTDNVLNALGTFSSAFHIEVFKSKKSGELIFLEAAARTPGAGVPDMYKIIYGKHLEELHYQVQMHPERKLNVEHSETYAGWITFPKIKGTLVGIKQPNIPINNTLSSFVKMGDKLEQAVSLLDSSCSIVFWDECYHKAKETFEYLRFYEPLIVHETE</sequence>
<gene>
    <name evidence="6" type="ORF">PXX05_02680</name>
</gene>
<keyword evidence="2 4" id="KW-0547">Nucleotide-binding</keyword>
<dbReference type="InterPro" id="IPR013815">
    <property type="entry name" value="ATP_grasp_subdomain_1"/>
</dbReference>
<dbReference type="InterPro" id="IPR011761">
    <property type="entry name" value="ATP-grasp"/>
</dbReference>
<dbReference type="PANTHER" id="PTHR43585">
    <property type="entry name" value="FUMIPYRROLE BIOSYNTHESIS PROTEIN C"/>
    <property type="match status" value="1"/>
</dbReference>
<evidence type="ECO:0000256" key="2">
    <source>
        <dbReference type="ARBA" id="ARBA00022741"/>
    </source>
</evidence>
<reference evidence="6 7" key="1">
    <citation type="submission" date="2023-02" db="EMBL/GenBank/DDBJ databases">
        <title>Genome Sequence of L. cardiaca H63T.</title>
        <authorList>
            <person name="Lopez A.E."/>
            <person name="Cianciotto N.P."/>
        </authorList>
    </citation>
    <scope>NUCLEOTIDE SEQUENCE [LARGE SCALE GENOMIC DNA]</scope>
    <source>
        <strain evidence="6 7">H63</strain>
    </source>
</reference>
<proteinExistence type="predicted"/>
<dbReference type="Gene3D" id="3.30.470.20">
    <property type="entry name" value="ATP-grasp fold, B domain"/>
    <property type="match status" value="1"/>
</dbReference>
<evidence type="ECO:0000313" key="7">
    <source>
        <dbReference type="Proteomes" id="UP001222087"/>
    </source>
</evidence>
<dbReference type="RefSeq" id="WP_275089512.1">
    <property type="nucleotide sequence ID" value="NZ_CP119078.1"/>
</dbReference>
<dbReference type="PANTHER" id="PTHR43585:SF2">
    <property type="entry name" value="ATP-GRASP ENZYME FSQD"/>
    <property type="match status" value="1"/>
</dbReference>
<evidence type="ECO:0000259" key="5">
    <source>
        <dbReference type="PROSITE" id="PS50975"/>
    </source>
</evidence>
<evidence type="ECO:0000256" key="3">
    <source>
        <dbReference type="ARBA" id="ARBA00022840"/>
    </source>
</evidence>
<feature type="domain" description="ATP-grasp" evidence="5">
    <location>
        <begin position="124"/>
        <end position="321"/>
    </location>
</feature>
<name>A0ABY8ASP7_9GAMM</name>
<keyword evidence="3 4" id="KW-0067">ATP-binding</keyword>
<dbReference type="SUPFAM" id="SSF56059">
    <property type="entry name" value="Glutathione synthetase ATP-binding domain-like"/>
    <property type="match status" value="1"/>
</dbReference>
<dbReference type="Gene3D" id="3.40.50.20">
    <property type="match status" value="1"/>
</dbReference>
<protein>
    <recommendedName>
        <fullName evidence="5">ATP-grasp domain-containing protein</fullName>
    </recommendedName>
</protein>
<evidence type="ECO:0000313" key="6">
    <source>
        <dbReference type="EMBL" id="WED43700.1"/>
    </source>
</evidence>
<accession>A0ABY8ASP7</accession>
<dbReference type="Proteomes" id="UP001222087">
    <property type="component" value="Chromosome"/>
</dbReference>
<organism evidence="6 7">
    <name type="scientific">Legionella cardiaca</name>
    <dbReference type="NCBI Taxonomy" id="1071983"/>
    <lineage>
        <taxon>Bacteria</taxon>
        <taxon>Pseudomonadati</taxon>
        <taxon>Pseudomonadota</taxon>
        <taxon>Gammaproteobacteria</taxon>
        <taxon>Legionellales</taxon>
        <taxon>Legionellaceae</taxon>
        <taxon>Legionella</taxon>
    </lineage>
</organism>
<dbReference type="InterPro" id="IPR011095">
    <property type="entry name" value="Dala_Dala_lig_C"/>
</dbReference>
<keyword evidence="1" id="KW-0436">Ligase</keyword>
<evidence type="ECO:0000256" key="1">
    <source>
        <dbReference type="ARBA" id="ARBA00022598"/>
    </source>
</evidence>